<evidence type="ECO:0000256" key="6">
    <source>
        <dbReference type="ARBA" id="ARBA00023136"/>
    </source>
</evidence>
<dbReference type="GO" id="GO:0055085">
    <property type="term" value="P:transmembrane transport"/>
    <property type="evidence" value="ECO:0007669"/>
    <property type="project" value="InterPro"/>
</dbReference>
<dbReference type="RefSeq" id="WP_056957227.1">
    <property type="nucleotide sequence ID" value="NZ_AZFT01000009.1"/>
</dbReference>
<sequence>MVKKFLRLLYALFILHAIWAVAALLVNRPLLPTPWAVYSYFPQLVGLDLWWNIYFSLYRLGWSLFWATVIGVPLGIASVRFPKFGQLFDPLVYFTYPMPKIAFLPVVMLLAGLGNASKIIMISLIIVFQIIIGVRDAVSQVPSSMYQVLEVLHANRWTMFWAVTWPASLAGFLSSLKIALGTAIATLFFTEIYGTQYGMGYFIMDQWNRLDYLAMFGGIIVISVVSFLLFSLISLIEHYCLRWQKDK</sequence>
<evidence type="ECO:0000256" key="4">
    <source>
        <dbReference type="ARBA" id="ARBA00022692"/>
    </source>
</evidence>
<comment type="subcellular location">
    <subcellularLocation>
        <location evidence="1 7">Cell membrane</location>
        <topology evidence="1 7">Multi-pass membrane protein</topology>
    </subcellularLocation>
</comment>
<dbReference type="Pfam" id="PF00528">
    <property type="entry name" value="BPD_transp_1"/>
    <property type="match status" value="1"/>
</dbReference>
<dbReference type="SUPFAM" id="SSF161098">
    <property type="entry name" value="MetI-like"/>
    <property type="match status" value="1"/>
</dbReference>
<evidence type="ECO:0000256" key="7">
    <source>
        <dbReference type="RuleBase" id="RU363032"/>
    </source>
</evidence>
<dbReference type="PATRIC" id="fig|1423724.4.peg.467"/>
<keyword evidence="3" id="KW-1003">Cell membrane</keyword>
<dbReference type="PROSITE" id="PS50928">
    <property type="entry name" value="ABC_TM1"/>
    <property type="match status" value="1"/>
</dbReference>
<evidence type="ECO:0000259" key="8">
    <source>
        <dbReference type="PROSITE" id="PS50928"/>
    </source>
</evidence>
<feature type="domain" description="ABC transmembrane type-1" evidence="8">
    <location>
        <begin position="53"/>
        <end position="237"/>
    </location>
</feature>
<dbReference type="eggNOG" id="COG0600">
    <property type="taxonomic scope" value="Bacteria"/>
</dbReference>
<gene>
    <name evidence="9" type="ORF">FC32_GL000446</name>
</gene>
<keyword evidence="4 7" id="KW-0812">Transmembrane</keyword>
<evidence type="ECO:0000313" key="10">
    <source>
        <dbReference type="Proteomes" id="UP000051324"/>
    </source>
</evidence>
<organism evidence="9 10">
    <name type="scientific">Ligilactobacillus apodemi DSM 16634 = JCM 16172</name>
    <dbReference type="NCBI Taxonomy" id="1423724"/>
    <lineage>
        <taxon>Bacteria</taxon>
        <taxon>Bacillati</taxon>
        <taxon>Bacillota</taxon>
        <taxon>Bacilli</taxon>
        <taxon>Lactobacillales</taxon>
        <taxon>Lactobacillaceae</taxon>
        <taxon>Ligilactobacillus</taxon>
    </lineage>
</organism>
<proteinExistence type="inferred from homology"/>
<dbReference type="GO" id="GO:0005886">
    <property type="term" value="C:plasma membrane"/>
    <property type="evidence" value="ECO:0007669"/>
    <property type="project" value="UniProtKB-SubCell"/>
</dbReference>
<name>A0A0R1U104_9LACO</name>
<accession>A0A0R1U104</accession>
<evidence type="ECO:0000256" key="3">
    <source>
        <dbReference type="ARBA" id="ARBA00022475"/>
    </source>
</evidence>
<feature type="transmembrane region" description="Helical" evidence="7">
    <location>
        <begin position="91"/>
        <end position="113"/>
    </location>
</feature>
<dbReference type="Proteomes" id="UP000051324">
    <property type="component" value="Unassembled WGS sequence"/>
</dbReference>
<reference evidence="9 10" key="1">
    <citation type="journal article" date="2015" name="Genome Announc.">
        <title>Expanding the biotechnology potential of lactobacilli through comparative genomics of 213 strains and associated genera.</title>
        <authorList>
            <person name="Sun Z."/>
            <person name="Harris H.M."/>
            <person name="McCann A."/>
            <person name="Guo C."/>
            <person name="Argimon S."/>
            <person name="Zhang W."/>
            <person name="Yang X."/>
            <person name="Jeffery I.B."/>
            <person name="Cooney J.C."/>
            <person name="Kagawa T.F."/>
            <person name="Liu W."/>
            <person name="Song Y."/>
            <person name="Salvetti E."/>
            <person name="Wrobel A."/>
            <person name="Rasinkangas P."/>
            <person name="Parkhill J."/>
            <person name="Rea M.C."/>
            <person name="O'Sullivan O."/>
            <person name="Ritari J."/>
            <person name="Douillard F.P."/>
            <person name="Paul Ross R."/>
            <person name="Yang R."/>
            <person name="Briner A.E."/>
            <person name="Felis G.E."/>
            <person name="de Vos W.M."/>
            <person name="Barrangou R."/>
            <person name="Klaenhammer T.R."/>
            <person name="Caufield P.W."/>
            <person name="Cui Y."/>
            <person name="Zhang H."/>
            <person name="O'Toole P.W."/>
        </authorList>
    </citation>
    <scope>NUCLEOTIDE SEQUENCE [LARGE SCALE GENOMIC DNA]</scope>
    <source>
        <strain evidence="9 10">DSM 16634</strain>
    </source>
</reference>
<dbReference type="PANTHER" id="PTHR30151">
    <property type="entry name" value="ALKANE SULFONATE ABC TRANSPORTER-RELATED, MEMBRANE SUBUNIT"/>
    <property type="match status" value="1"/>
</dbReference>
<comment type="caution">
    <text evidence="9">The sequence shown here is derived from an EMBL/GenBank/DDBJ whole genome shotgun (WGS) entry which is preliminary data.</text>
</comment>
<evidence type="ECO:0000256" key="2">
    <source>
        <dbReference type="ARBA" id="ARBA00022448"/>
    </source>
</evidence>
<feature type="transmembrane region" description="Helical" evidence="7">
    <location>
        <begin position="119"/>
        <end position="138"/>
    </location>
</feature>
<dbReference type="PANTHER" id="PTHR30151:SF20">
    <property type="entry name" value="ABC TRANSPORTER PERMEASE PROTEIN HI_0355-RELATED"/>
    <property type="match status" value="1"/>
</dbReference>
<evidence type="ECO:0000256" key="5">
    <source>
        <dbReference type="ARBA" id="ARBA00022989"/>
    </source>
</evidence>
<keyword evidence="6 7" id="KW-0472">Membrane</keyword>
<feature type="transmembrane region" description="Helical" evidence="7">
    <location>
        <begin position="60"/>
        <end position="79"/>
    </location>
</feature>
<feature type="transmembrane region" description="Helical" evidence="7">
    <location>
        <begin position="159"/>
        <end position="192"/>
    </location>
</feature>
<dbReference type="Gene3D" id="1.10.3720.10">
    <property type="entry name" value="MetI-like"/>
    <property type="match status" value="1"/>
</dbReference>
<evidence type="ECO:0000256" key="1">
    <source>
        <dbReference type="ARBA" id="ARBA00004651"/>
    </source>
</evidence>
<feature type="transmembrane region" description="Helical" evidence="7">
    <location>
        <begin position="212"/>
        <end position="236"/>
    </location>
</feature>
<dbReference type="AlphaFoldDB" id="A0A0R1U104"/>
<keyword evidence="10" id="KW-1185">Reference proteome</keyword>
<dbReference type="InterPro" id="IPR000515">
    <property type="entry name" value="MetI-like"/>
</dbReference>
<keyword evidence="2 7" id="KW-0813">Transport</keyword>
<feature type="transmembrane region" description="Helical" evidence="7">
    <location>
        <begin position="7"/>
        <end position="26"/>
    </location>
</feature>
<dbReference type="InterPro" id="IPR035906">
    <property type="entry name" value="MetI-like_sf"/>
</dbReference>
<dbReference type="EMBL" id="AZFT01000009">
    <property type="protein sequence ID" value="KRL87152.1"/>
    <property type="molecule type" value="Genomic_DNA"/>
</dbReference>
<comment type="similarity">
    <text evidence="7">Belongs to the binding-protein-dependent transport system permease family.</text>
</comment>
<dbReference type="CDD" id="cd06261">
    <property type="entry name" value="TM_PBP2"/>
    <property type="match status" value="1"/>
</dbReference>
<evidence type="ECO:0000313" key="9">
    <source>
        <dbReference type="EMBL" id="KRL87152.1"/>
    </source>
</evidence>
<protein>
    <submittedName>
        <fullName evidence="9">ABC transporter transmembrane protein</fullName>
    </submittedName>
</protein>
<keyword evidence="5 7" id="KW-1133">Transmembrane helix</keyword>
<dbReference type="STRING" id="1423724.FC32_GL000446"/>